<evidence type="ECO:0000256" key="2">
    <source>
        <dbReference type="ARBA" id="ARBA00004123"/>
    </source>
</evidence>
<dbReference type="CDD" id="cd00078">
    <property type="entry name" value="HECTc"/>
    <property type="match status" value="1"/>
</dbReference>
<evidence type="ECO:0000256" key="12">
    <source>
        <dbReference type="ARBA" id="ARBA00023242"/>
    </source>
</evidence>
<keyword evidence="12" id="KW-0539">Nucleus</keyword>
<evidence type="ECO:0000313" key="20">
    <source>
        <dbReference type="Proteomes" id="UP000308267"/>
    </source>
</evidence>
<feature type="region of interest" description="Disordered" evidence="15">
    <location>
        <begin position="3873"/>
        <end position="3931"/>
    </location>
</feature>
<dbReference type="STRING" id="147828.A0A4S2M6H5"/>
<dbReference type="InterPro" id="IPR004170">
    <property type="entry name" value="WWE_dom"/>
</dbReference>
<feature type="active site" description="Glycyl thioester intermediate" evidence="14">
    <location>
        <position position="4661"/>
    </location>
</feature>
<evidence type="ECO:0000256" key="13">
    <source>
        <dbReference type="ARBA" id="ARBA00034494"/>
    </source>
</evidence>
<dbReference type="Gene3D" id="1.10.8.10">
    <property type="entry name" value="DNA helicase RuvA subunit, C-terminal domain"/>
    <property type="match status" value="1"/>
</dbReference>
<evidence type="ECO:0000256" key="14">
    <source>
        <dbReference type="PROSITE-ProRule" id="PRU00104"/>
    </source>
</evidence>
<gene>
    <name evidence="19" type="ORF">CRM22_002440</name>
</gene>
<dbReference type="SUPFAM" id="SSF46934">
    <property type="entry name" value="UBA-like"/>
    <property type="match status" value="1"/>
</dbReference>
<feature type="domain" description="WWE" evidence="18">
    <location>
        <begin position="1772"/>
        <end position="1850"/>
    </location>
</feature>
<dbReference type="GO" id="GO:0000209">
    <property type="term" value="P:protein polyubiquitination"/>
    <property type="evidence" value="ECO:0007669"/>
    <property type="project" value="TreeGrafter"/>
</dbReference>
<dbReference type="GO" id="GO:0005737">
    <property type="term" value="C:cytoplasm"/>
    <property type="evidence" value="ECO:0007669"/>
    <property type="project" value="TreeGrafter"/>
</dbReference>
<comment type="similarity">
    <text evidence="13">Belongs to the UPL family. TOM1/PTR1 subfamily.</text>
</comment>
<feature type="region of interest" description="Disordered" evidence="15">
    <location>
        <begin position="2555"/>
        <end position="2670"/>
    </location>
</feature>
<feature type="region of interest" description="Disordered" evidence="15">
    <location>
        <begin position="2113"/>
        <end position="2143"/>
    </location>
</feature>
<protein>
    <recommendedName>
        <fullName evidence="4">HECT-type E3 ubiquitin transferase</fullName>
        <ecNumber evidence="4">2.3.2.26</ecNumber>
    </recommendedName>
</protein>
<dbReference type="InterPro" id="IPR010309">
    <property type="entry name" value="E3_Ub_ligase_DUF908"/>
</dbReference>
<comment type="caution">
    <text evidence="19">The sequence shown here is derived from an EMBL/GenBank/DDBJ whole genome shotgun (WGS) entry which is preliminary data.</text>
</comment>
<evidence type="ECO:0000256" key="7">
    <source>
        <dbReference type="ARBA" id="ARBA00022679"/>
    </source>
</evidence>
<feature type="compositionally biased region" description="Polar residues" evidence="15">
    <location>
        <begin position="2649"/>
        <end position="2659"/>
    </location>
</feature>
<dbReference type="GO" id="GO:0005634">
    <property type="term" value="C:nucleus"/>
    <property type="evidence" value="ECO:0007669"/>
    <property type="project" value="UniProtKB-SubCell"/>
</dbReference>
<dbReference type="OrthoDB" id="423283at2759"/>
<dbReference type="GO" id="GO:0051028">
    <property type="term" value="P:mRNA transport"/>
    <property type="evidence" value="ECO:0007669"/>
    <property type="project" value="UniProtKB-KW"/>
</dbReference>
<keyword evidence="11" id="KW-0234">DNA repair</keyword>
<feature type="compositionally biased region" description="Acidic residues" evidence="15">
    <location>
        <begin position="2473"/>
        <end position="2483"/>
    </location>
</feature>
<evidence type="ECO:0000313" key="19">
    <source>
        <dbReference type="EMBL" id="TGZ71806.1"/>
    </source>
</evidence>
<evidence type="ECO:0000256" key="6">
    <source>
        <dbReference type="ARBA" id="ARBA00022553"/>
    </source>
</evidence>
<evidence type="ECO:0000256" key="1">
    <source>
        <dbReference type="ARBA" id="ARBA00000885"/>
    </source>
</evidence>
<dbReference type="InterPro" id="IPR035983">
    <property type="entry name" value="Hect_E3_ubiquitin_ligase"/>
</dbReference>
<evidence type="ECO:0000256" key="8">
    <source>
        <dbReference type="ARBA" id="ARBA00022763"/>
    </source>
</evidence>
<feature type="region of interest" description="Disordered" evidence="15">
    <location>
        <begin position="1496"/>
        <end position="1523"/>
    </location>
</feature>
<dbReference type="Pfam" id="PF02825">
    <property type="entry name" value="WWE"/>
    <property type="match status" value="1"/>
</dbReference>
<dbReference type="FunFam" id="3.30.2160.10:FF:000001">
    <property type="entry name" value="E3 ubiquitin-protein ligase NEDD4-like"/>
    <property type="match status" value="1"/>
</dbReference>
<feature type="compositionally biased region" description="Polar residues" evidence="15">
    <location>
        <begin position="2167"/>
        <end position="2193"/>
    </location>
</feature>
<keyword evidence="20" id="KW-1185">Reference proteome</keyword>
<dbReference type="Pfam" id="PF14377">
    <property type="entry name" value="UBM"/>
    <property type="match status" value="3"/>
</dbReference>
<dbReference type="InterPro" id="IPR015940">
    <property type="entry name" value="UBA"/>
</dbReference>
<sequence>MKIDRRKIVNRCGYDQNECMLLAKRLAACPDDTLISELKQISVWNYGKCELGLWVDVLDRLDAILEHAVTKVGRWMLRLDLPENASLVDDVVTILEFTGHLIEHSIYRYLYGSWNHILALFGSENMDILLAVLGLAYNFSKRSNYFVRMDHHNKKMILERLVSIAETWGGSENNFGLAACCDPDHFPETAGNIYFEYRPDSKDGSFIGGNPPSQLETETTPSGDIAEHTDGCGNVEWTAPKKIVLRALHRRNQSPSQIMEELLSQHLLPPSKQMALFARIRLATYFAIPEQRHKCIRARLQALSILSYTFDVDERHLYPSLLDELVEVLELPDGQYTGIKACALRTMTAIVNSHRLGITWTSLVSCTGLSSYHGILPSLTRRWIQGLVDGTIEAPGGSTNQQFTTAILSFLYHLACYEENVGPGNTQNATLSSSGVLDTMLQLIAWHTSRNDCLSYVTRAVRVTDQILMSIATSRLNVVNILVNRLSFEVDLVLKASTDGKIQQDLGPALNTQRSGLMKSILNLLKRLCLDTDWGEVMHTVMEDTLPDILRQVFLNGSIHFTPHLALFAMETITNYLYTYPSRISSMQDKNVTTDILTALTSQPLPQNRDFLVQLPGLFNTLALNARGIEAIQSSGVLSKYLETLVSPDYLPTMKTKRVRDFLSQISYNLSSSTGQSLSNSLTASQMSNAIQELLRSRSELKTPVFQGLVACMKRVVEIGRMQPASLVVEPVRCISDTHTLGTDDDAKLPSEPPDSTVCEHLGSDLPCLTGVALGRSIGTSQVATSTSGGQGIGETDPMLEEDVVMLSGDEDEDGDDDHDIDDVSRATQTAAHQHRSANTRLMDSRSTSPTASLNLKEDLAPTNRPITSLADGSPVPAYHFLSDFMLNTCKFLEKLLPSVLHVTEAMCRHFMSHGGLQVLCDLLRMPGLPYDFPVSASCASLCKIFEDLANSIYLNDVIAPLFQCLESSLEKLAPLQNSQFTLTSLLLREYMANEHVLLHELVVTASIICIMVQIIDHLKSELRPSLADKWLVRNVLHSLGRLYLGVSWEACILLKILYGDKDITEADMYPQEIMDTTVHPPTPCTADRNQASDGSGWKPEDDTTGQWKPVTETSPMPQFVEALHIYSILRPSKIPTSSDNKNAFLHQRPELAKATHRILHVTAFLINSVTELCTSWSRFFANRNQLNYRRRRMTLLPSEQIPTARKYAALSEISQVISGALAWEPAVTTIHHPAAPTLICAMRYSSIRLTNVLLHDASQKGPQGGMMNVFFMLNGIRRYFGLFKELVKFDLTDPKVRTSLSETLEEWLVCADRMSSTEYINTELARSSDNETTVVDPERYIKEVHRCMLFPLNQLCIRKDLQNLLTRRAVEHLLSMLVTIVPYLFKADSKPSSPGPACSMPQVVSTVIHPDTSTLVPPVNTLSTEDAIMDVSESSTAEPELDGRTRVNIRLLEEMGFSREVAVVALEQTEGDVNEAVNILVSTPAEELLATAATVRSSRSATLQRRDTVEQPTQESSDSSVTRSASAIAAAAMELASVASSLLSSTESPLNHLNAVISQRTPGERLRSSTQQPIPSLPSSLKIPFDWQKPLAELEPLAPEKIEELRESLKKHVFRACYSIAKHHHSDQILHRIAELLLSSGEEEHYIDELFGFVAATMSGRLGFSAASPTIPSLSVNVDEAGVSVQEQPTVGLHLSALLFSRCQSLCARLAWKHNLPHLLITWVARCGQSADRPPDTTQQANHGPDTDYYKTLLLSCLILDLYERSIQAMQLRQISSKLYLNSHTWNWFDDRAMLWHPYASESGRIIDTAFHNGELSAYCHISRRPYAVEFPTMTQINLDSMHRRPVLLMPSTAEDTDERSNKESAYERSILDAEIPPMLTGKQRRTLFTGLVHQFERATTHATITQTTVPLCDVSCPTNVHASPVLFPSDCVNAMLRLLLRLAYSSFDDAREMIDVNLLSVLLAFPHSRDFTAEYSAFVGSIVIQMFEDRPTVNRTMKEVIKKMCKFGLPSSFMGVRINSPACRDLFYLLSMCAPIMAKDRETALKIACDTINLSLSDADVTAKTVPKDYIVEAPLEPDDKDQDTFPLSDRQQAIITQLIEVVMQPSKTVDNRTSQSAIVDTSQRTQLSTSDGIHTSASTLRTSNSTVSDATWSSGLNLAGLPSQHESQSTATVQPSASLPPNATTGSSCPTTSVTVLGKADVIRYLIDLIASYRPVAEFVATYKHKPCGTNAAQFPSLLTYLFSTQLSNPETTDLTTYLLENLVLVGCESTQDIIIAEYKASLGRISSSVPVSGDQGIGIAYESVQFHKNERVTAHMAFLERLLALPSPLVDRLIGLIYRRHLPADIAKLIALVDCNLPNTQSTLSTTLRTLESLTWVDRQINKLLNSTHERQADQPLPGSAVQEAQEGQVVDASQRPEHPITMTASTEGHSRLAAGGVREAHISTHVNSTRHASEGVERPSGVHQFDSNSEDDDDEDDHNDNLVHRSTYRVEGAVAGGQTSTSSALNIVLDNVLMTDTGLVINQPRVAERDVPQPWHTGEQDGSVIFVRDDEDEGSAGQGGEDDNSQDEDGLDVDDGGDDDEEVEDEDNDEDEEDGDEDDDEDDDDDGGGETDEDVIADDGEVALVLRSGSSGRHLRGSRRPRTETISLSVTTSRAGGEPEPTASAGEAVRANFQRGADELNIHGDAHEEDDGSFDDDDVDTFGRDDEDGDDIEMPGPDSEGPVFLSTDSRMLRENDSVVAVVEEVLNLVDLPHQTTSTVVSRGAGGRRDRFIFTPSEFGGLNIIPSRNSGGNWGLFLPRFGGAINSDNNVRNASAGTGLPPNTTIFRFGIGNGGNTSVFVTGSNQSRLNSSGVSITSPGNASATPAAQHSIVPLTLPSQHPILQVPSFTIANQAGAVGAGPNTNIRINGSVVTNAAPTPFTNRVTSVLPPIPPVSNTVSSTQYGYRLRIPTGVPPPTVGNDSLRTRAPPARAHTPFITESLGYRPYTTNISAASTSAATSGLISRPQSTAASEAVRDARAGPEADALVWNVLSSVAVDQPLAVNSALASAVFRTDEPAANRTSGGLSSTQLSPYAGYALPASYRRWVTLSRLLFGHELMDLVLISRYQVHQELSRRRQDTLKRRILEAERLANQQQATLAATPSQPEVALSAVTSTATIESHQPEVYGAPAQMETSHLPTPPISNQPLVEHTLQYSQPDEGTTAPQVETAALPPSIEASYGSPTVADDTAPGISEEPVQATTTTSTGGSGQPTQSQPTPPPVPMTDEETIQSLVESGMDPSFLDALPEEMRREVIADHRHARQVQQQLRSITLPEHINSDWLAGLPPHIQEEVLLQFRNEQQQNAAAAASGANTTTTSGAAESAATTVNESGSIVRVPESNTAFLISLPPSLRREVLADMEESQLEMLPPDLVAEARQLRRESEERFARAVQGGMLAHSFTSRHDRLIGGPGRWDVRFSSINHFLRHLNSLTGPFPPNTSVGLHNLPGIRGRHLVDYEGLTCLLALLVASSSCSQQRRQLIPTVKKVLRNLSCHFATRNWIVGTLLCIFGGLSENCSKEKPPLESAPSLTLEPQPSTSVAQRDSEVKLLRQSKPCFSNNIFHTGFEAALGCWVRVFHPVSQPIQSFPPETEEGQSKISQESDIGEPLTFYCEPTAGTSATTMRNHMIHPQAAAAVSNVLLDTLGDLAKAFPAHFYPRLSGDQKPGPESSDSLVPPHKIDWPRPPFWEIFDRLSESAPVLGSMSSSPAHPRSARRPTHGSARKRHGSTSHKQQTNAAPRPTPMDVSLHGTKTHLQDQLPDTGIRAEVDEPAGPCRKRLTSLWASVDYFSQMADLLCHPLLQNRPSNQERVLTILAGILKEFIVNRGRMDEQSATTGQTVETTATLSQPSEQLEQPIPPEAVVGQPESSATGVQEPTKTSSASVPPDFVGSIRPEALKTLCEFVCSPKSTESGRSMAAQLITDLAHTNRDMKELMLNLLAESLNTLIGKLSVQLQEFSDELTSQLKSDTVISLKQKERAMKPSSSISRLVSMDVLPDRFSSSGQTVVVSGGDSRPNPATAFCDLQLKSIQAFTCPNNEQSRLRGIVGLMVRLTAGECSLNANASVSVSNQDPFASITSLSGFWPKLSSVFEKLQKCPDMNAVLLLQPLLEAFCLAHLHLVKDSIMIRQRSATSRTNRPTITVTASGAHSLVDMIPMLQVRVDSSTPSASERDEVREPLINENTTHLQLDVMGPMSPPTLSTEDDKAFGDDATRCRRGSSNSATANAILQFAEQHRIGLNQVLRQHGGSLGESPFAVFLAYPRVLDFDIKRRFFRQQLQALSHRSPLSNRYDDEPILISRDRLFEDSYARLHRKSPAEWKHKFVIRFHNEEGQDAGGPLREWYLLMSREIFNPNYCLFRTSPADRVTYTINPSSYINSNHLSYFKFVGRFIAKAIYDSKLLECYFSRAFYKHILGVPVKCSDLESEDYDFYKGLEFLLKNHVSDLGYELTFSTEINEFGKTETRDLIENGRNVPVTEQNKKEYVRLVCQERMTGAIRQQLDAFLAGFYEIIPKRMISIFNEQELELLISGLPNIDIGDLKANTTYSKYHPNSPQIEWFWCALESFDQEDRARFLQFVTGTSKVPLGGFANLEGMHGPTKFQISRASVSSTNHLPCAHTCFNTLVLPAYETYEQLRARLLTAIRECSEGYGMA</sequence>
<dbReference type="Pfam" id="PF06012">
    <property type="entry name" value="DUF908"/>
    <property type="match status" value="1"/>
</dbReference>
<feature type="region of interest" description="Disordered" evidence="15">
    <location>
        <begin position="3218"/>
        <end position="3237"/>
    </location>
</feature>
<keyword evidence="6" id="KW-0597">Phosphoprotein</keyword>
<feature type="region of interest" description="Disordered" evidence="15">
    <location>
        <begin position="2394"/>
        <end position="2422"/>
    </location>
</feature>
<keyword evidence="8" id="KW-0227">DNA damage</keyword>
<dbReference type="InterPro" id="IPR025527">
    <property type="entry name" value="HUWE1/Rev1_UBM"/>
</dbReference>
<feature type="region of interest" description="Disordered" evidence="15">
    <location>
        <begin position="3350"/>
        <end position="3375"/>
    </location>
</feature>
<evidence type="ECO:0000256" key="15">
    <source>
        <dbReference type="SAM" id="MobiDB-lite"/>
    </source>
</evidence>
<dbReference type="FunFam" id="3.30.2410.10:FF:000004">
    <property type="entry name" value="E3 ubiquitin-protein ligase HUWE1, variant"/>
    <property type="match status" value="1"/>
</dbReference>
<keyword evidence="10" id="KW-0509">mRNA transport</keyword>
<keyword evidence="9 14" id="KW-0833">Ubl conjugation pathway</keyword>
<keyword evidence="7" id="KW-0808">Transferase</keyword>
<comment type="subcellular location">
    <subcellularLocation>
        <location evidence="2">Nucleus</location>
    </subcellularLocation>
</comment>
<dbReference type="GO" id="GO:0061630">
    <property type="term" value="F:ubiquitin protein ligase activity"/>
    <property type="evidence" value="ECO:0007669"/>
    <property type="project" value="UniProtKB-EC"/>
</dbReference>
<dbReference type="SMART" id="SM00119">
    <property type="entry name" value="HECTc"/>
    <property type="match status" value="1"/>
</dbReference>
<evidence type="ECO:0000259" key="16">
    <source>
        <dbReference type="PROSITE" id="PS50030"/>
    </source>
</evidence>
<dbReference type="InterPro" id="IPR037197">
    <property type="entry name" value="WWE_dom_sf"/>
</dbReference>
<feature type="region of interest" description="Disordered" evidence="15">
    <location>
        <begin position="3702"/>
        <end position="3722"/>
    </location>
</feature>
<dbReference type="InterPro" id="IPR009060">
    <property type="entry name" value="UBA-like_sf"/>
</dbReference>
<keyword evidence="5" id="KW-0813">Transport</keyword>
<comment type="pathway">
    <text evidence="3">Protein modification; protein ubiquitination.</text>
</comment>
<dbReference type="InterPro" id="IPR000569">
    <property type="entry name" value="HECT_dom"/>
</dbReference>
<dbReference type="EMBL" id="SJOL01004326">
    <property type="protein sequence ID" value="TGZ71806.1"/>
    <property type="molecule type" value="Genomic_DNA"/>
</dbReference>
<feature type="region of interest" description="Disordered" evidence="15">
    <location>
        <begin position="2451"/>
        <end position="2485"/>
    </location>
</feature>
<feature type="compositionally biased region" description="Acidic residues" evidence="15">
    <location>
        <begin position="2692"/>
        <end position="2718"/>
    </location>
</feature>
<feature type="compositionally biased region" description="Basic residues" evidence="15">
    <location>
        <begin position="3755"/>
        <end position="3772"/>
    </location>
</feature>
<dbReference type="EC" id="2.3.2.26" evidence="4"/>
<dbReference type="SMART" id="SM00165">
    <property type="entry name" value="UBA"/>
    <property type="match status" value="1"/>
</dbReference>
<evidence type="ECO:0000256" key="10">
    <source>
        <dbReference type="ARBA" id="ARBA00022816"/>
    </source>
</evidence>
<dbReference type="UniPathway" id="UPA00143"/>
<organism evidence="19 20">
    <name type="scientific">Opisthorchis felineus</name>
    <dbReference type="NCBI Taxonomy" id="147828"/>
    <lineage>
        <taxon>Eukaryota</taxon>
        <taxon>Metazoa</taxon>
        <taxon>Spiralia</taxon>
        <taxon>Lophotrochozoa</taxon>
        <taxon>Platyhelminthes</taxon>
        <taxon>Trematoda</taxon>
        <taxon>Digenea</taxon>
        <taxon>Opisthorchiida</taxon>
        <taxon>Opisthorchiata</taxon>
        <taxon>Opisthorchiidae</taxon>
        <taxon>Opisthorchis</taxon>
    </lineage>
</organism>
<feature type="compositionally biased region" description="Low complexity" evidence="15">
    <location>
        <begin position="3246"/>
        <end position="3261"/>
    </location>
</feature>
<dbReference type="SUPFAM" id="SSF48371">
    <property type="entry name" value="ARM repeat"/>
    <property type="match status" value="1"/>
</dbReference>
<dbReference type="PROSITE" id="PS50918">
    <property type="entry name" value="WWE"/>
    <property type="match status" value="1"/>
</dbReference>
<evidence type="ECO:0000256" key="5">
    <source>
        <dbReference type="ARBA" id="ARBA00022448"/>
    </source>
</evidence>
<evidence type="ECO:0000256" key="4">
    <source>
        <dbReference type="ARBA" id="ARBA00012485"/>
    </source>
</evidence>
<dbReference type="PANTHER" id="PTHR11254">
    <property type="entry name" value="HECT DOMAIN UBIQUITIN-PROTEIN LIGASE"/>
    <property type="match status" value="1"/>
</dbReference>
<dbReference type="PANTHER" id="PTHR11254:SF67">
    <property type="entry name" value="E3 UBIQUITIN-PROTEIN LIGASE HUWE1"/>
    <property type="match status" value="1"/>
</dbReference>
<dbReference type="Gene3D" id="3.30.720.50">
    <property type="match status" value="1"/>
</dbReference>
<feature type="region of interest" description="Disordered" evidence="15">
    <location>
        <begin position="3244"/>
        <end position="3271"/>
    </location>
</feature>
<reference evidence="19 20" key="1">
    <citation type="journal article" date="2019" name="BMC Genomics">
        <title>New insights from Opisthorchis felineus genome: update on genomics of the epidemiologically important liver flukes.</title>
        <authorList>
            <person name="Ershov N.I."/>
            <person name="Mordvinov V.A."/>
            <person name="Prokhortchouk E.B."/>
            <person name="Pakharukova M.Y."/>
            <person name="Gunbin K.V."/>
            <person name="Ustyantsev K."/>
            <person name="Genaev M.A."/>
            <person name="Blinov A.G."/>
            <person name="Mazur A."/>
            <person name="Boulygina E."/>
            <person name="Tsygankova S."/>
            <person name="Khrameeva E."/>
            <person name="Chekanov N."/>
            <person name="Fan G."/>
            <person name="Xiao A."/>
            <person name="Zhang H."/>
            <person name="Xu X."/>
            <person name="Yang H."/>
            <person name="Solovyev V."/>
            <person name="Lee S.M."/>
            <person name="Liu X."/>
            <person name="Afonnikov D.A."/>
            <person name="Skryabin K.G."/>
        </authorList>
    </citation>
    <scope>NUCLEOTIDE SEQUENCE [LARGE SCALE GENOMIC DNA]</scope>
    <source>
        <strain evidence="19">AK-0245</strain>
        <tissue evidence="19">Whole organism</tissue>
    </source>
</reference>
<dbReference type="Gene3D" id="3.90.1750.10">
    <property type="entry name" value="Hect, E3 ligase catalytic domains"/>
    <property type="match status" value="1"/>
</dbReference>
<feature type="domain" description="UBA" evidence="16">
    <location>
        <begin position="1441"/>
        <end position="1484"/>
    </location>
</feature>
<dbReference type="Gene3D" id="3.30.2160.10">
    <property type="entry name" value="Hect, E3 ligase catalytic domain"/>
    <property type="match status" value="1"/>
</dbReference>
<dbReference type="GO" id="GO:0006511">
    <property type="term" value="P:ubiquitin-dependent protein catabolic process"/>
    <property type="evidence" value="ECO:0007669"/>
    <property type="project" value="TreeGrafter"/>
</dbReference>
<comment type="catalytic activity">
    <reaction evidence="1">
        <text>S-ubiquitinyl-[E2 ubiquitin-conjugating enzyme]-L-cysteine + [acceptor protein]-L-lysine = [E2 ubiquitin-conjugating enzyme]-L-cysteine + N(6)-ubiquitinyl-[acceptor protein]-L-lysine.</text>
        <dbReference type="EC" id="2.3.2.26"/>
    </reaction>
</comment>
<dbReference type="Proteomes" id="UP000308267">
    <property type="component" value="Unassembled WGS sequence"/>
</dbReference>
<feature type="region of interest" description="Disordered" evidence="15">
    <location>
        <begin position="3742"/>
        <end position="3790"/>
    </location>
</feature>
<feature type="compositionally biased region" description="Low complexity" evidence="15">
    <location>
        <begin position="3878"/>
        <end position="3888"/>
    </location>
</feature>
<dbReference type="Pfam" id="PF00627">
    <property type="entry name" value="UBA"/>
    <property type="match status" value="1"/>
</dbReference>
<dbReference type="InterPro" id="IPR010314">
    <property type="entry name" value="E3_Ub_ligase_DUF913"/>
</dbReference>
<name>A0A4S2M6H5_OPIFE</name>
<proteinExistence type="inferred from homology"/>
<feature type="compositionally biased region" description="Acidic residues" evidence="15">
    <location>
        <begin position="2555"/>
        <end position="2626"/>
    </location>
</feature>
<dbReference type="Gene3D" id="3.30.2410.10">
    <property type="entry name" value="Hect, E3 ligase catalytic domain"/>
    <property type="match status" value="1"/>
</dbReference>
<feature type="region of interest" description="Disordered" evidence="15">
    <location>
        <begin position="2163"/>
        <end position="2193"/>
    </location>
</feature>
<feature type="region of interest" description="Disordered" evidence="15">
    <location>
        <begin position="1079"/>
        <end position="1112"/>
    </location>
</feature>
<feature type="region of interest" description="Disordered" evidence="15">
    <location>
        <begin position="2952"/>
        <end position="2973"/>
    </location>
</feature>
<dbReference type="Pfam" id="PF06025">
    <property type="entry name" value="DUF913"/>
    <property type="match status" value="1"/>
</dbReference>
<dbReference type="SUPFAM" id="SSF117839">
    <property type="entry name" value="WWE domain"/>
    <property type="match status" value="1"/>
</dbReference>
<evidence type="ECO:0000256" key="11">
    <source>
        <dbReference type="ARBA" id="ARBA00023204"/>
    </source>
</evidence>
<dbReference type="FunFam" id="3.90.1750.10:FF:000003">
    <property type="entry name" value="E3 ubiquitin-protein ligase UPL1"/>
    <property type="match status" value="1"/>
</dbReference>
<dbReference type="GO" id="GO:0006281">
    <property type="term" value="P:DNA repair"/>
    <property type="evidence" value="ECO:0007669"/>
    <property type="project" value="UniProtKB-KW"/>
</dbReference>
<dbReference type="InterPro" id="IPR016024">
    <property type="entry name" value="ARM-type_fold"/>
</dbReference>
<feature type="region of interest" description="Disordered" evidence="15">
    <location>
        <begin position="2689"/>
        <end position="2727"/>
    </location>
</feature>
<evidence type="ECO:0000259" key="17">
    <source>
        <dbReference type="PROSITE" id="PS50237"/>
    </source>
</evidence>
<feature type="compositionally biased region" description="Low complexity" evidence="15">
    <location>
        <begin position="3350"/>
        <end position="3372"/>
    </location>
</feature>
<dbReference type="PROSITE" id="PS50237">
    <property type="entry name" value="HECT"/>
    <property type="match status" value="1"/>
</dbReference>
<dbReference type="InterPro" id="IPR050409">
    <property type="entry name" value="E3_ubiq-protein_ligase"/>
</dbReference>
<feature type="compositionally biased region" description="Polar residues" evidence="15">
    <location>
        <begin position="839"/>
        <end position="854"/>
    </location>
</feature>
<evidence type="ECO:0000256" key="3">
    <source>
        <dbReference type="ARBA" id="ARBA00004906"/>
    </source>
</evidence>
<feature type="domain" description="HECT" evidence="17">
    <location>
        <begin position="4357"/>
        <end position="4694"/>
    </location>
</feature>
<evidence type="ECO:0000259" key="18">
    <source>
        <dbReference type="PROSITE" id="PS50918"/>
    </source>
</evidence>
<dbReference type="PROSITE" id="PS50030">
    <property type="entry name" value="UBA"/>
    <property type="match status" value="1"/>
</dbReference>
<dbReference type="Pfam" id="PF00632">
    <property type="entry name" value="HECT"/>
    <property type="match status" value="1"/>
</dbReference>
<dbReference type="SUPFAM" id="SSF56204">
    <property type="entry name" value="Hect, E3 ligase catalytic domain"/>
    <property type="match status" value="1"/>
</dbReference>
<feature type="compositionally biased region" description="Polar residues" evidence="15">
    <location>
        <begin position="3909"/>
        <end position="3926"/>
    </location>
</feature>
<evidence type="ECO:0000256" key="9">
    <source>
        <dbReference type="ARBA" id="ARBA00022786"/>
    </source>
</evidence>
<accession>A0A4S2M6H5</accession>
<feature type="region of interest" description="Disordered" evidence="15">
    <location>
        <begin position="827"/>
        <end position="859"/>
    </location>
</feature>